<keyword evidence="1" id="KW-0472">Membrane</keyword>
<dbReference type="Proteomes" id="UP000005801">
    <property type="component" value="Unassembled WGS sequence"/>
</dbReference>
<reference evidence="2 3" key="1">
    <citation type="submission" date="2007-06" db="EMBL/GenBank/DDBJ databases">
        <authorList>
            <person name="Shimkets L."/>
            <person name="Ferriera S."/>
            <person name="Johnson J."/>
            <person name="Kravitz S."/>
            <person name="Beeson K."/>
            <person name="Sutton G."/>
            <person name="Rogers Y.-H."/>
            <person name="Friedman R."/>
            <person name="Frazier M."/>
            <person name="Venter J.C."/>
        </authorList>
    </citation>
    <scope>NUCLEOTIDE SEQUENCE [LARGE SCALE GENOMIC DNA]</scope>
    <source>
        <strain evidence="2 3">SIR-1</strain>
    </source>
</reference>
<dbReference type="EMBL" id="ABCS01000001">
    <property type="protein sequence ID" value="EDM81726.1"/>
    <property type="molecule type" value="Genomic_DNA"/>
</dbReference>
<name>A6FWQ2_9BACT</name>
<comment type="caution">
    <text evidence="2">The sequence shown here is derived from an EMBL/GenBank/DDBJ whole genome shotgun (WGS) entry which is preliminary data.</text>
</comment>
<gene>
    <name evidence="2" type="ORF">PPSIR1_04648</name>
</gene>
<organism evidence="2 3">
    <name type="scientific">Plesiocystis pacifica SIR-1</name>
    <dbReference type="NCBI Taxonomy" id="391625"/>
    <lineage>
        <taxon>Bacteria</taxon>
        <taxon>Pseudomonadati</taxon>
        <taxon>Myxococcota</taxon>
        <taxon>Polyangia</taxon>
        <taxon>Nannocystales</taxon>
        <taxon>Nannocystaceae</taxon>
        <taxon>Plesiocystis</taxon>
    </lineage>
</organism>
<feature type="transmembrane region" description="Helical" evidence="1">
    <location>
        <begin position="244"/>
        <end position="266"/>
    </location>
</feature>
<evidence type="ECO:0000256" key="1">
    <source>
        <dbReference type="SAM" id="Phobius"/>
    </source>
</evidence>
<feature type="transmembrane region" description="Helical" evidence="1">
    <location>
        <begin position="214"/>
        <end position="232"/>
    </location>
</feature>
<evidence type="ECO:0000313" key="3">
    <source>
        <dbReference type="Proteomes" id="UP000005801"/>
    </source>
</evidence>
<keyword evidence="1" id="KW-0812">Transmembrane</keyword>
<keyword evidence="1" id="KW-1133">Transmembrane helix</keyword>
<evidence type="ECO:0000313" key="2">
    <source>
        <dbReference type="EMBL" id="EDM81726.1"/>
    </source>
</evidence>
<proteinExistence type="predicted"/>
<dbReference type="AlphaFoldDB" id="A6FWQ2"/>
<dbReference type="STRING" id="391625.PPSIR1_04648"/>
<protein>
    <submittedName>
        <fullName evidence="2">Uncharacterized protein</fullName>
    </submittedName>
</protein>
<keyword evidence="3" id="KW-1185">Reference proteome</keyword>
<accession>A6FWQ2</accession>
<sequence length="342" mass="36259">MPPAAVLTFVGEPGSVLLVATGPSTPSRDAAVATIRAALEGAGPVSELLGPELLGDTTQLGHDEILERAGVIQRDHGGRIARILIIQVEAHGGPARDEVLYVDSYFPDGRRYAGFALTRGTALSPHWDPRPSPRAREQIFEPAWEATTAATLGAHDVLDRERRYLDARLDASLGDAGVRRGLAQTPLEGEALLEALALEGLDAQVERRRRAQPVLIGVGFGLGVPLLVAATLGVVTDGGQTPRYAVLSAFGFGLGLGFQAMAIVGIGMRLPYEEADLEAEVERHNRRLRADLGLAETIEADLRERSLSRLRPSWSVGLAPLPAPGDDGRVLAGVGVHVGGRF</sequence>